<name>A0AA85KAV7_TRIRE</name>
<reference evidence="2" key="2">
    <citation type="submission" date="2023-11" db="UniProtKB">
        <authorList>
            <consortium name="WormBaseParasite"/>
        </authorList>
    </citation>
    <scope>IDENTIFICATION</scope>
</reference>
<evidence type="ECO:0000313" key="1">
    <source>
        <dbReference type="Proteomes" id="UP000050795"/>
    </source>
</evidence>
<dbReference type="WBParaSite" id="TREG1_7390.1">
    <property type="protein sequence ID" value="TREG1_7390.1"/>
    <property type="gene ID" value="TREG1_7390"/>
</dbReference>
<protein>
    <submittedName>
        <fullName evidence="2">Uncharacterized protein</fullName>
    </submittedName>
</protein>
<proteinExistence type="predicted"/>
<sequence>MSRRPPFGSNTDRNKINVHPRWKKEVYSDSSIPVYDGTNFDNRETGHSNACHHSSSMSVGKDNMSASVLLAFQTYSAGSSGCLKNPRRKILDRAAIIFQEKYQ</sequence>
<evidence type="ECO:0000313" key="2">
    <source>
        <dbReference type="WBParaSite" id="TREG1_7390.1"/>
    </source>
</evidence>
<dbReference type="Proteomes" id="UP000050795">
    <property type="component" value="Unassembled WGS sequence"/>
</dbReference>
<keyword evidence="1" id="KW-1185">Reference proteome</keyword>
<accession>A0AA85KAV7</accession>
<dbReference type="AlphaFoldDB" id="A0AA85KAV7"/>
<organism evidence="1 2">
    <name type="scientific">Trichobilharzia regenti</name>
    <name type="common">Nasal bird schistosome</name>
    <dbReference type="NCBI Taxonomy" id="157069"/>
    <lineage>
        <taxon>Eukaryota</taxon>
        <taxon>Metazoa</taxon>
        <taxon>Spiralia</taxon>
        <taxon>Lophotrochozoa</taxon>
        <taxon>Platyhelminthes</taxon>
        <taxon>Trematoda</taxon>
        <taxon>Digenea</taxon>
        <taxon>Strigeidida</taxon>
        <taxon>Schistosomatoidea</taxon>
        <taxon>Schistosomatidae</taxon>
        <taxon>Trichobilharzia</taxon>
    </lineage>
</organism>
<reference evidence="1" key="1">
    <citation type="submission" date="2022-06" db="EMBL/GenBank/DDBJ databases">
        <authorList>
            <person name="Berger JAMES D."/>
            <person name="Berger JAMES D."/>
        </authorList>
    </citation>
    <scope>NUCLEOTIDE SEQUENCE [LARGE SCALE GENOMIC DNA]</scope>
</reference>